<feature type="transmembrane region" description="Helical" evidence="8">
    <location>
        <begin position="254"/>
        <end position="279"/>
    </location>
</feature>
<organism evidence="9 10">
    <name type="scientific">Paenibacillus melissococcoides</name>
    <dbReference type="NCBI Taxonomy" id="2912268"/>
    <lineage>
        <taxon>Bacteria</taxon>
        <taxon>Bacillati</taxon>
        <taxon>Bacillota</taxon>
        <taxon>Bacilli</taxon>
        <taxon>Bacillales</taxon>
        <taxon>Paenibacillaceae</taxon>
        <taxon>Paenibacillus</taxon>
    </lineage>
</organism>
<feature type="transmembrane region" description="Helical" evidence="8">
    <location>
        <begin position="291"/>
        <end position="310"/>
    </location>
</feature>
<feature type="transmembrane region" description="Helical" evidence="8">
    <location>
        <begin position="322"/>
        <end position="343"/>
    </location>
</feature>
<comment type="similarity">
    <text evidence="2">Belongs to the binding-protein-dependent transport system permease family. FecCD subfamily.</text>
</comment>
<dbReference type="EMBL" id="CALYLO010000003">
    <property type="protein sequence ID" value="CAH8245491.1"/>
    <property type="molecule type" value="Genomic_DNA"/>
</dbReference>
<evidence type="ECO:0000256" key="4">
    <source>
        <dbReference type="ARBA" id="ARBA00022475"/>
    </source>
</evidence>
<dbReference type="PANTHER" id="PTHR30472">
    <property type="entry name" value="FERRIC ENTEROBACTIN TRANSPORT SYSTEM PERMEASE PROTEIN"/>
    <property type="match status" value="1"/>
</dbReference>
<dbReference type="Gene3D" id="1.10.3470.10">
    <property type="entry name" value="ABC transporter involved in vitamin B12 uptake, BtuC"/>
    <property type="match status" value="1"/>
</dbReference>
<feature type="transmembrane region" description="Helical" evidence="8">
    <location>
        <begin position="214"/>
        <end position="234"/>
    </location>
</feature>
<keyword evidence="7 8" id="KW-0472">Membrane</keyword>
<gene>
    <name evidence="9" type="ORF">WJ0W_002726</name>
</gene>
<dbReference type="InterPro" id="IPR000522">
    <property type="entry name" value="ABC_transptr_permease_BtuC"/>
</dbReference>
<dbReference type="RefSeq" id="WP_213430725.1">
    <property type="nucleotide sequence ID" value="NZ_AP031286.1"/>
</dbReference>
<feature type="transmembrane region" description="Helical" evidence="8">
    <location>
        <begin position="110"/>
        <end position="128"/>
    </location>
</feature>
<comment type="subcellular location">
    <subcellularLocation>
        <location evidence="1">Cell membrane</location>
        <topology evidence="1">Multi-pass membrane protein</topology>
    </subcellularLocation>
</comment>
<evidence type="ECO:0000256" key="2">
    <source>
        <dbReference type="ARBA" id="ARBA00007935"/>
    </source>
</evidence>
<feature type="transmembrane region" description="Helical" evidence="8">
    <location>
        <begin position="80"/>
        <end position="101"/>
    </location>
</feature>
<keyword evidence="4" id="KW-1003">Cell membrane</keyword>
<reference evidence="9" key="1">
    <citation type="submission" date="2022-06" db="EMBL/GenBank/DDBJ databases">
        <authorList>
            <person name="Dietemann V."/>
            <person name="Ory F."/>
            <person name="Dainat B."/>
            <person name="Oberhansli S."/>
        </authorList>
    </citation>
    <scope>NUCLEOTIDE SEQUENCE</scope>
    <source>
        <strain evidence="9">Ena-SAMPLE-TAB-26-04-2022-14:26:32:270-5432</strain>
    </source>
</reference>
<proteinExistence type="inferred from homology"/>
<comment type="caution">
    <text evidence="9">The sequence shown here is derived from an EMBL/GenBank/DDBJ whole genome shotgun (WGS) entry which is preliminary data.</text>
</comment>
<evidence type="ECO:0000256" key="6">
    <source>
        <dbReference type="ARBA" id="ARBA00022989"/>
    </source>
</evidence>
<feature type="transmembrane region" description="Helical" evidence="8">
    <location>
        <begin position="163"/>
        <end position="183"/>
    </location>
</feature>
<keyword evidence="6 8" id="KW-1133">Transmembrane helix</keyword>
<feature type="transmembrane region" description="Helical" evidence="8">
    <location>
        <begin position="134"/>
        <end position="156"/>
    </location>
</feature>
<keyword evidence="3" id="KW-0813">Transport</keyword>
<dbReference type="CDD" id="cd06550">
    <property type="entry name" value="TM_ABC_iron-siderophores_like"/>
    <property type="match status" value="1"/>
</dbReference>
<accession>A0ABM9G2R6</accession>
<sequence length="350" mass="36552">MRQNGTQRQFRSRSGRVSFLIERKGWFALALLFLLLLICMVVSAGIGTLRIAPLDALLASFGYGEPVHVMTVQKLRMPRIVTGAFVGASLAASGAIMQGLIRNPLASPDIIGITGGASVAATALLTLAPSASIAWLPPTAFVGAALMTFIVYGLAWKQGVKPATLVLIGVGVGAAAQAVNTMLVVMSPMYVTAKAYNWLLGSVYGAGWPQAKQILIWFAVTGVIAFILSRRINLLQLGDDVAQAAGSSVQRDRFLLLGTAAVLAGAGVAIGGPIGFIALMAPHIARRFAGVTYGLLIPMSALVGAILIVIADTAARTMMSPLDIPVGVFTAAIGAPFFIILLLRRKRSDG</sequence>
<evidence type="ECO:0000256" key="5">
    <source>
        <dbReference type="ARBA" id="ARBA00022692"/>
    </source>
</evidence>
<evidence type="ECO:0000256" key="3">
    <source>
        <dbReference type="ARBA" id="ARBA00022448"/>
    </source>
</evidence>
<keyword evidence="10" id="KW-1185">Reference proteome</keyword>
<dbReference type="Proteomes" id="UP001154322">
    <property type="component" value="Unassembled WGS sequence"/>
</dbReference>
<dbReference type="InterPro" id="IPR037294">
    <property type="entry name" value="ABC_BtuC-like"/>
</dbReference>
<evidence type="ECO:0000256" key="7">
    <source>
        <dbReference type="ARBA" id="ARBA00023136"/>
    </source>
</evidence>
<dbReference type="Pfam" id="PF01032">
    <property type="entry name" value="FecCD"/>
    <property type="match status" value="1"/>
</dbReference>
<evidence type="ECO:0000313" key="9">
    <source>
        <dbReference type="EMBL" id="CAH8245491.1"/>
    </source>
</evidence>
<protein>
    <submittedName>
        <fullName evidence="9">Iron ABC transporter permease</fullName>
    </submittedName>
</protein>
<dbReference type="PANTHER" id="PTHR30472:SF24">
    <property type="entry name" value="FERRIC ENTEROBACTIN TRANSPORT SYSTEM PERMEASE PROTEIN FEPG"/>
    <property type="match status" value="1"/>
</dbReference>
<name>A0ABM9G2R6_9BACL</name>
<evidence type="ECO:0000256" key="1">
    <source>
        <dbReference type="ARBA" id="ARBA00004651"/>
    </source>
</evidence>
<dbReference type="SUPFAM" id="SSF81345">
    <property type="entry name" value="ABC transporter involved in vitamin B12 uptake, BtuC"/>
    <property type="match status" value="1"/>
</dbReference>
<keyword evidence="5 8" id="KW-0812">Transmembrane</keyword>
<evidence type="ECO:0000256" key="8">
    <source>
        <dbReference type="SAM" id="Phobius"/>
    </source>
</evidence>
<evidence type="ECO:0000313" key="10">
    <source>
        <dbReference type="Proteomes" id="UP001154322"/>
    </source>
</evidence>
<feature type="transmembrane region" description="Helical" evidence="8">
    <location>
        <begin position="189"/>
        <end position="207"/>
    </location>
</feature>